<dbReference type="Gene3D" id="3.40.50.200">
    <property type="entry name" value="Peptidase S8/S53 domain"/>
    <property type="match status" value="1"/>
</dbReference>
<dbReference type="Proteomes" id="UP000622797">
    <property type="component" value="Unassembled WGS sequence"/>
</dbReference>
<evidence type="ECO:0000259" key="10">
    <source>
        <dbReference type="Pfam" id="PF05922"/>
    </source>
</evidence>
<protein>
    <submittedName>
        <fullName evidence="11">Uncharacterized protein</fullName>
    </submittedName>
</protein>
<feature type="active site" description="Charge relay system" evidence="6">
    <location>
        <position position="168"/>
    </location>
</feature>
<dbReference type="InterPro" id="IPR022398">
    <property type="entry name" value="Peptidase_S8_His-AS"/>
</dbReference>
<dbReference type="Gene3D" id="3.30.70.80">
    <property type="entry name" value="Peptidase S8 propeptide/proteinase inhibitor I9"/>
    <property type="match status" value="1"/>
</dbReference>
<evidence type="ECO:0000256" key="6">
    <source>
        <dbReference type="PROSITE-ProRule" id="PRU01240"/>
    </source>
</evidence>
<evidence type="ECO:0000259" key="9">
    <source>
        <dbReference type="Pfam" id="PF00082"/>
    </source>
</evidence>
<reference evidence="11" key="2">
    <citation type="submission" date="2020-05" db="EMBL/GenBank/DDBJ databases">
        <authorList>
            <person name="Kim H.-S."/>
            <person name="Proctor R.H."/>
            <person name="Brown D.W."/>
        </authorList>
    </citation>
    <scope>NUCLEOTIDE SEQUENCE</scope>
    <source>
        <strain evidence="11">NRRL 20472</strain>
    </source>
</reference>
<evidence type="ECO:0000256" key="2">
    <source>
        <dbReference type="ARBA" id="ARBA00022670"/>
    </source>
</evidence>
<evidence type="ECO:0000256" key="7">
    <source>
        <dbReference type="RuleBase" id="RU003355"/>
    </source>
</evidence>
<feature type="active site" description="Charge relay system" evidence="6">
    <location>
        <position position="358"/>
    </location>
</feature>
<evidence type="ECO:0000313" key="12">
    <source>
        <dbReference type="Proteomes" id="UP000622797"/>
    </source>
</evidence>
<evidence type="ECO:0000313" key="11">
    <source>
        <dbReference type="EMBL" id="KAF4961370.1"/>
    </source>
</evidence>
<name>A0A8H4X4R1_9HYPO</name>
<keyword evidence="5 6" id="KW-0720">Serine protease</keyword>
<dbReference type="OrthoDB" id="206201at2759"/>
<dbReference type="CDD" id="cd04077">
    <property type="entry name" value="Peptidases_S8_PCSK9_ProteinaseK_like"/>
    <property type="match status" value="1"/>
</dbReference>
<keyword evidence="12" id="KW-1185">Reference proteome</keyword>
<dbReference type="AlphaFoldDB" id="A0A8H4X4R1"/>
<evidence type="ECO:0000256" key="3">
    <source>
        <dbReference type="ARBA" id="ARBA00022729"/>
    </source>
</evidence>
<comment type="similarity">
    <text evidence="1 6 7">Belongs to the peptidase S8 family.</text>
</comment>
<proteinExistence type="inferred from homology"/>
<dbReference type="Pfam" id="PF05922">
    <property type="entry name" value="Inhibitor_I9"/>
    <property type="match status" value="1"/>
</dbReference>
<sequence length="413" mass="43261">MRFTTLFIFTRLLGLALGQATIINGEVESDVVVPNSYIVAYKSSATPSNKKKHEETITKKAKSKGKEGVIDNIDLGGFKGYVAEMSSSELKDVVHSELVAYIEKDTILNLTAVASPLLGPFTKRAYTYQRQAPWGLASISHLPAEYGLDTSYYYDATAGAGANVYIIDSGIRLTHSEFSGGRAVWGANFIKGSPNTDEFGHGTHVAGVIGGKTYGVAKKCKMIAVKVVDEDGYSSMSISLQGLQWAVNHAKAKGIAKKAVVNMSLGGPYSDIINDAIKAATKAGLTVVVAAGNQGMDASGFSPSSAPSAITVGAVDSDGYRTSWSNYGQLVDIFAPGSGILSSWHLSDSSSRYLSGTSMAAPHVAGLAAYFISKEGIQGSAAVTKRILGAAVEDEVSEPNGSNNRLAYNAGGA</sequence>
<feature type="domain" description="Peptidase S8/S53" evidence="9">
    <location>
        <begin position="159"/>
        <end position="391"/>
    </location>
</feature>
<dbReference type="InterPro" id="IPR023827">
    <property type="entry name" value="Peptidase_S8_Asp-AS"/>
</dbReference>
<feature type="active site" description="Charge relay system" evidence="6">
    <location>
        <position position="201"/>
    </location>
</feature>
<feature type="chain" id="PRO_5034183395" evidence="8">
    <location>
        <begin position="19"/>
        <end position="413"/>
    </location>
</feature>
<accession>A0A8H4X4R1</accession>
<dbReference type="EMBL" id="JABEXW010000611">
    <property type="protein sequence ID" value="KAF4961370.1"/>
    <property type="molecule type" value="Genomic_DNA"/>
</dbReference>
<dbReference type="GO" id="GO:0004252">
    <property type="term" value="F:serine-type endopeptidase activity"/>
    <property type="evidence" value="ECO:0007669"/>
    <property type="project" value="UniProtKB-UniRule"/>
</dbReference>
<keyword evidence="3 8" id="KW-0732">Signal</keyword>
<dbReference type="SUPFAM" id="SSF52743">
    <property type="entry name" value="Subtilisin-like"/>
    <property type="match status" value="1"/>
</dbReference>
<keyword evidence="2 6" id="KW-0645">Protease</keyword>
<dbReference type="PROSITE" id="PS00138">
    <property type="entry name" value="SUBTILASE_SER"/>
    <property type="match status" value="1"/>
</dbReference>
<evidence type="ECO:0000256" key="1">
    <source>
        <dbReference type="ARBA" id="ARBA00011073"/>
    </source>
</evidence>
<dbReference type="PRINTS" id="PR00723">
    <property type="entry name" value="SUBTILISIN"/>
</dbReference>
<dbReference type="InterPro" id="IPR023828">
    <property type="entry name" value="Peptidase_S8_Ser-AS"/>
</dbReference>
<dbReference type="InterPro" id="IPR034193">
    <property type="entry name" value="PCSK9_ProteinaseK-like"/>
</dbReference>
<feature type="domain" description="Inhibitor I9" evidence="10">
    <location>
        <begin position="36"/>
        <end position="110"/>
    </location>
</feature>
<feature type="signal peptide" evidence="8">
    <location>
        <begin position="1"/>
        <end position="18"/>
    </location>
</feature>
<dbReference type="InterPro" id="IPR050131">
    <property type="entry name" value="Peptidase_S8_subtilisin-like"/>
</dbReference>
<dbReference type="GO" id="GO:0005576">
    <property type="term" value="C:extracellular region"/>
    <property type="evidence" value="ECO:0007669"/>
    <property type="project" value="UniProtKB-ARBA"/>
</dbReference>
<evidence type="ECO:0000256" key="5">
    <source>
        <dbReference type="ARBA" id="ARBA00022825"/>
    </source>
</evidence>
<dbReference type="PANTHER" id="PTHR43806:SF58">
    <property type="entry name" value="ALKALINE PROTEASE 1-RELATED"/>
    <property type="match status" value="1"/>
</dbReference>
<comment type="caution">
    <text evidence="11">The sequence shown here is derived from an EMBL/GenBank/DDBJ whole genome shotgun (WGS) entry which is preliminary data.</text>
</comment>
<dbReference type="FunFam" id="3.40.50.200:FF:000007">
    <property type="entry name" value="Subtilisin-like serine protease"/>
    <property type="match status" value="1"/>
</dbReference>
<dbReference type="InterPro" id="IPR010259">
    <property type="entry name" value="S8pro/Inhibitor_I9"/>
</dbReference>
<organism evidence="11 12">
    <name type="scientific">Fusarium sarcochroum</name>
    <dbReference type="NCBI Taxonomy" id="1208366"/>
    <lineage>
        <taxon>Eukaryota</taxon>
        <taxon>Fungi</taxon>
        <taxon>Dikarya</taxon>
        <taxon>Ascomycota</taxon>
        <taxon>Pezizomycotina</taxon>
        <taxon>Sordariomycetes</taxon>
        <taxon>Hypocreomycetidae</taxon>
        <taxon>Hypocreales</taxon>
        <taxon>Nectriaceae</taxon>
        <taxon>Fusarium</taxon>
        <taxon>Fusarium lateritium species complex</taxon>
    </lineage>
</organism>
<reference evidence="11" key="1">
    <citation type="journal article" date="2020" name="BMC Genomics">
        <title>Correction to: Identification and distribution of gene clusters required for synthesis of sphingolipid metabolism inhibitors in diverse species of the filamentous fungus Fusarium.</title>
        <authorList>
            <person name="Kim H.S."/>
            <person name="Lohmar J.M."/>
            <person name="Busman M."/>
            <person name="Brown D.W."/>
            <person name="Naumann T.A."/>
            <person name="Divon H.H."/>
            <person name="Lysoe E."/>
            <person name="Uhlig S."/>
            <person name="Proctor R.H."/>
        </authorList>
    </citation>
    <scope>NUCLEOTIDE SEQUENCE</scope>
    <source>
        <strain evidence="11">NRRL 20472</strain>
    </source>
</reference>
<dbReference type="InterPro" id="IPR037045">
    <property type="entry name" value="S8pro/Inhibitor_I9_sf"/>
</dbReference>
<dbReference type="Pfam" id="PF00082">
    <property type="entry name" value="Peptidase_S8"/>
    <property type="match status" value="1"/>
</dbReference>
<dbReference type="PROSITE" id="PS00136">
    <property type="entry name" value="SUBTILASE_ASP"/>
    <property type="match status" value="1"/>
</dbReference>
<gene>
    <name evidence="11" type="ORF">FSARC_10215</name>
</gene>
<dbReference type="PROSITE" id="PS51892">
    <property type="entry name" value="SUBTILASE"/>
    <property type="match status" value="1"/>
</dbReference>
<dbReference type="SUPFAM" id="SSF54897">
    <property type="entry name" value="Protease propeptides/inhibitors"/>
    <property type="match status" value="1"/>
</dbReference>
<evidence type="ECO:0000256" key="8">
    <source>
        <dbReference type="SAM" id="SignalP"/>
    </source>
</evidence>
<dbReference type="PANTHER" id="PTHR43806">
    <property type="entry name" value="PEPTIDASE S8"/>
    <property type="match status" value="1"/>
</dbReference>
<dbReference type="GO" id="GO:0006508">
    <property type="term" value="P:proteolysis"/>
    <property type="evidence" value="ECO:0007669"/>
    <property type="project" value="UniProtKB-KW"/>
</dbReference>
<dbReference type="InterPro" id="IPR036852">
    <property type="entry name" value="Peptidase_S8/S53_dom_sf"/>
</dbReference>
<dbReference type="InterPro" id="IPR015500">
    <property type="entry name" value="Peptidase_S8_subtilisin-rel"/>
</dbReference>
<dbReference type="PROSITE" id="PS00137">
    <property type="entry name" value="SUBTILASE_HIS"/>
    <property type="match status" value="1"/>
</dbReference>
<keyword evidence="4 6" id="KW-0378">Hydrolase</keyword>
<dbReference type="InterPro" id="IPR000209">
    <property type="entry name" value="Peptidase_S8/S53_dom"/>
</dbReference>
<evidence type="ECO:0000256" key="4">
    <source>
        <dbReference type="ARBA" id="ARBA00022801"/>
    </source>
</evidence>